<dbReference type="Gene3D" id="3.40.50.1820">
    <property type="entry name" value="alpha/beta hydrolase"/>
    <property type="match status" value="1"/>
</dbReference>
<dbReference type="InterPro" id="IPR002925">
    <property type="entry name" value="Dienelactn_hydro"/>
</dbReference>
<dbReference type="PANTHER" id="PTHR47668:SF1">
    <property type="entry name" value="DIENELACTONE HYDROLASE DOMAIN-CONTAINING PROTEIN-RELATED"/>
    <property type="match status" value="1"/>
</dbReference>
<evidence type="ECO:0000259" key="1">
    <source>
        <dbReference type="Pfam" id="PF01738"/>
    </source>
</evidence>
<dbReference type="InterPro" id="IPR029058">
    <property type="entry name" value="AB_hydrolase_fold"/>
</dbReference>
<organism evidence="2 3">
    <name type="scientific">Knufia peltigerae</name>
    <dbReference type="NCBI Taxonomy" id="1002370"/>
    <lineage>
        <taxon>Eukaryota</taxon>
        <taxon>Fungi</taxon>
        <taxon>Dikarya</taxon>
        <taxon>Ascomycota</taxon>
        <taxon>Pezizomycotina</taxon>
        <taxon>Eurotiomycetes</taxon>
        <taxon>Chaetothyriomycetidae</taxon>
        <taxon>Chaetothyriales</taxon>
        <taxon>Trichomeriaceae</taxon>
        <taxon>Knufia</taxon>
    </lineage>
</organism>
<keyword evidence="3" id="KW-1185">Reference proteome</keyword>
<name>A0AA39CPN3_9EURO</name>
<gene>
    <name evidence="2" type="ORF">H2204_014215</name>
</gene>
<comment type="caution">
    <text evidence="2">The sequence shown here is derived from an EMBL/GenBank/DDBJ whole genome shotgun (WGS) entry which is preliminary data.</text>
</comment>
<proteinExistence type="predicted"/>
<dbReference type="Proteomes" id="UP001172681">
    <property type="component" value="Unassembled WGS sequence"/>
</dbReference>
<dbReference type="GO" id="GO:0016787">
    <property type="term" value="F:hydrolase activity"/>
    <property type="evidence" value="ECO:0007669"/>
    <property type="project" value="InterPro"/>
</dbReference>
<dbReference type="Pfam" id="PF01738">
    <property type="entry name" value="DLH"/>
    <property type="match status" value="1"/>
</dbReference>
<evidence type="ECO:0000313" key="2">
    <source>
        <dbReference type="EMBL" id="KAJ9616000.1"/>
    </source>
</evidence>
<feature type="domain" description="Dienelactone hydrolase" evidence="1">
    <location>
        <begin position="24"/>
        <end position="223"/>
    </location>
</feature>
<dbReference type="AlphaFoldDB" id="A0AA39CPN3"/>
<protein>
    <recommendedName>
        <fullName evidence="1">Dienelactone hydrolase domain-containing protein</fullName>
    </recommendedName>
</protein>
<reference evidence="2" key="1">
    <citation type="submission" date="2022-10" db="EMBL/GenBank/DDBJ databases">
        <title>Culturing micro-colonial fungi from biological soil crusts in the Mojave desert and describing Neophaeococcomyces mojavensis, and introducing the new genera and species Taxawa tesnikishii.</title>
        <authorList>
            <person name="Kurbessoian T."/>
            <person name="Stajich J.E."/>
        </authorList>
    </citation>
    <scope>NUCLEOTIDE SEQUENCE</scope>
    <source>
        <strain evidence="2">TK_35</strain>
    </source>
</reference>
<sequence length="230" mass="24950">MTIPAIVAKGYQPRGVYQTIAGLNTYVTGSTAEAKSGIVDIFDIFGFSTQTLLGADVLAARTNSVVLVPDFFDGEAVSHDWLPADTEEKKAWLSRFMSEKAAFPRNVDLLLRVTKESKTTFANVNSWATFGLCWGGKVAVLASGLESPFVASGQAHPGRMDKADAEKLTIPHIVLASKDEPADTVTAYTEIIKTNGVGGVVETYHTMWHGWMGARADLETKESREEYSRG</sequence>
<accession>A0AA39CPN3</accession>
<evidence type="ECO:0000313" key="3">
    <source>
        <dbReference type="Proteomes" id="UP001172681"/>
    </source>
</evidence>
<dbReference type="SUPFAM" id="SSF53474">
    <property type="entry name" value="alpha/beta-Hydrolases"/>
    <property type="match status" value="1"/>
</dbReference>
<dbReference type="EMBL" id="JAPDRN010000176">
    <property type="protein sequence ID" value="KAJ9616000.1"/>
    <property type="molecule type" value="Genomic_DNA"/>
</dbReference>
<dbReference type="PANTHER" id="PTHR47668">
    <property type="entry name" value="DIENELACTONE HYDROLASE FAMILY PROTEIN (AFU_ORTHOLOGUE AFUA_6G01940)"/>
    <property type="match status" value="1"/>
</dbReference>